<feature type="active site" description="Proton acceptor" evidence="3">
    <location>
        <position position="195"/>
    </location>
</feature>
<evidence type="ECO:0000256" key="1">
    <source>
        <dbReference type="ARBA" id="ARBA00010240"/>
    </source>
</evidence>
<dbReference type="Gene3D" id="3.40.1090.10">
    <property type="entry name" value="Cytosolic phospholipase A2 catalytic domain"/>
    <property type="match status" value="1"/>
</dbReference>
<dbReference type="GO" id="GO:0004620">
    <property type="term" value="F:phospholipase activity"/>
    <property type="evidence" value="ECO:0007669"/>
    <property type="project" value="TreeGrafter"/>
</dbReference>
<evidence type="ECO:0000259" key="4">
    <source>
        <dbReference type="PROSITE" id="PS51635"/>
    </source>
</evidence>
<dbReference type="AlphaFoldDB" id="D2R0J5"/>
<dbReference type="CDD" id="cd07199">
    <property type="entry name" value="Pat17_PNPLA8_PNPLA9_like"/>
    <property type="match status" value="1"/>
</dbReference>
<dbReference type="KEGG" id="psl:Psta_0167"/>
<feature type="domain" description="PNPLA" evidence="4">
    <location>
        <begin position="16"/>
        <end position="208"/>
    </location>
</feature>
<feature type="short sequence motif" description="GXGXXG" evidence="3">
    <location>
        <begin position="20"/>
        <end position="25"/>
    </location>
</feature>
<name>D2R0J5_PIRSD</name>
<dbReference type="PROSITE" id="PS51635">
    <property type="entry name" value="PNPLA"/>
    <property type="match status" value="1"/>
</dbReference>
<dbReference type="STRING" id="530564.Psta_0167"/>
<accession>D2R0J5</accession>
<organism evidence="5 6">
    <name type="scientific">Pirellula staleyi (strain ATCC 27377 / DSM 6068 / ICPB 4128)</name>
    <name type="common">Pirella staleyi</name>
    <dbReference type="NCBI Taxonomy" id="530564"/>
    <lineage>
        <taxon>Bacteria</taxon>
        <taxon>Pseudomonadati</taxon>
        <taxon>Planctomycetota</taxon>
        <taxon>Planctomycetia</taxon>
        <taxon>Pirellulales</taxon>
        <taxon>Pirellulaceae</taxon>
        <taxon>Pirellula</taxon>
    </lineage>
</organism>
<evidence type="ECO:0000256" key="2">
    <source>
        <dbReference type="ARBA" id="ARBA00023098"/>
    </source>
</evidence>
<dbReference type="GO" id="GO:0016042">
    <property type="term" value="P:lipid catabolic process"/>
    <property type="evidence" value="ECO:0007669"/>
    <property type="project" value="UniProtKB-UniRule"/>
</dbReference>
<sequence length="342" mass="36789">MAKTTPSPKHPIRRVLSLDGGGIRGLMTAIWLQALEDKLGGPLRDYFDLIAGTSTGAILACAISAGKKPAEIVSLYKERGMNVFPSRASRLWDRLVRLPQDGASAPKYQPDGLRAELEAVFADMEFGDLHVKPTLVTAYDVAARAALVFKNHKPEHTKLRLVDICLASSAAPTYFPCHVMIVGVDGVHKQRPLVDGGVVANNPTACAIAEAARFNCDANAKTNGLGDLIVASFGTGESTRVITAEEATEWGTVEWAKPIVDVLFDGAADAVDYIASQLIEKDRYFRFQAILDSAYDDMDKADAVNIAALETTAEKFLSSAQGKRLLSELATILKKDKADNAA</sequence>
<keyword evidence="3" id="KW-0442">Lipid degradation</keyword>
<keyword evidence="6" id="KW-1185">Reference proteome</keyword>
<comment type="similarity">
    <text evidence="1">Belongs to the patatin family.</text>
</comment>
<dbReference type="GO" id="GO:0047372">
    <property type="term" value="F:monoacylglycerol lipase activity"/>
    <property type="evidence" value="ECO:0007669"/>
    <property type="project" value="TreeGrafter"/>
</dbReference>
<dbReference type="Proteomes" id="UP000001887">
    <property type="component" value="Chromosome"/>
</dbReference>
<dbReference type="InterPro" id="IPR016035">
    <property type="entry name" value="Acyl_Trfase/lysoPLipase"/>
</dbReference>
<dbReference type="InterPro" id="IPR002641">
    <property type="entry name" value="PNPLA_dom"/>
</dbReference>
<dbReference type="PANTHER" id="PTHR32176">
    <property type="entry name" value="XYLOSE ISOMERASE"/>
    <property type="match status" value="1"/>
</dbReference>
<dbReference type="Pfam" id="PF01734">
    <property type="entry name" value="Patatin"/>
    <property type="match status" value="1"/>
</dbReference>
<gene>
    <name evidence="5" type="ordered locus">Psta_0167</name>
</gene>
<dbReference type="HOGENOM" id="CLU_000288_144_9_0"/>
<evidence type="ECO:0000313" key="6">
    <source>
        <dbReference type="Proteomes" id="UP000001887"/>
    </source>
</evidence>
<evidence type="ECO:0000256" key="3">
    <source>
        <dbReference type="PROSITE-ProRule" id="PRU01161"/>
    </source>
</evidence>
<protein>
    <submittedName>
        <fullName evidence="5">Patatin</fullName>
    </submittedName>
</protein>
<reference evidence="5 6" key="1">
    <citation type="journal article" date="2009" name="Stand. Genomic Sci.">
        <title>Complete genome sequence of Pirellula staleyi type strain (ATCC 27377).</title>
        <authorList>
            <person name="Clum A."/>
            <person name="Tindall B.J."/>
            <person name="Sikorski J."/>
            <person name="Ivanova N."/>
            <person name="Mavrommatis K."/>
            <person name="Lucas S."/>
            <person name="Glavina del Rio T."/>
            <person name="Nolan M."/>
            <person name="Chen F."/>
            <person name="Tice H."/>
            <person name="Pitluck S."/>
            <person name="Cheng J.F."/>
            <person name="Chertkov O."/>
            <person name="Brettin T."/>
            <person name="Han C."/>
            <person name="Detter J.C."/>
            <person name="Kuske C."/>
            <person name="Bruce D."/>
            <person name="Goodwin L."/>
            <person name="Ovchinikova G."/>
            <person name="Pati A."/>
            <person name="Mikhailova N."/>
            <person name="Chen A."/>
            <person name="Palaniappan K."/>
            <person name="Land M."/>
            <person name="Hauser L."/>
            <person name="Chang Y.J."/>
            <person name="Jeffries C.D."/>
            <person name="Chain P."/>
            <person name="Rohde M."/>
            <person name="Goker M."/>
            <person name="Bristow J."/>
            <person name="Eisen J.A."/>
            <person name="Markowitz V."/>
            <person name="Hugenholtz P."/>
            <person name="Kyrpides N.C."/>
            <person name="Klenk H.P."/>
            <person name="Lapidus A."/>
        </authorList>
    </citation>
    <scope>NUCLEOTIDE SEQUENCE [LARGE SCALE GENOMIC DNA]</scope>
    <source>
        <strain evidence="6">ATCC 27377 / DSM 6068 / ICPB 4128</strain>
    </source>
</reference>
<dbReference type="PANTHER" id="PTHR32176:SF92">
    <property type="entry name" value="XYLOSE ISOMERASE"/>
    <property type="match status" value="1"/>
</dbReference>
<feature type="short sequence motif" description="DGA/G" evidence="3">
    <location>
        <begin position="195"/>
        <end position="197"/>
    </location>
</feature>
<proteinExistence type="inferred from homology"/>
<keyword evidence="3" id="KW-0378">Hydrolase</keyword>
<dbReference type="EMBL" id="CP001848">
    <property type="protein sequence ID" value="ADB14863.1"/>
    <property type="molecule type" value="Genomic_DNA"/>
</dbReference>
<dbReference type="NCBIfam" id="NF041079">
    <property type="entry name" value="CBASS_lipase"/>
    <property type="match status" value="1"/>
</dbReference>
<feature type="short sequence motif" description="GXSXG" evidence="3">
    <location>
        <begin position="52"/>
        <end position="56"/>
    </location>
</feature>
<dbReference type="OrthoDB" id="9807112at2"/>
<dbReference type="SUPFAM" id="SSF52151">
    <property type="entry name" value="FabD/lysophospholipase-like"/>
    <property type="match status" value="1"/>
</dbReference>
<keyword evidence="2 3" id="KW-0443">Lipid metabolism</keyword>
<dbReference type="eggNOG" id="COG3621">
    <property type="taxonomic scope" value="Bacteria"/>
</dbReference>
<feature type="active site" description="Nucleophile" evidence="3">
    <location>
        <position position="54"/>
    </location>
</feature>
<evidence type="ECO:0000313" key="5">
    <source>
        <dbReference type="EMBL" id="ADB14863.1"/>
    </source>
</evidence>